<dbReference type="PATRIC" id="fig|1339327.3.peg.601"/>
<gene>
    <name evidence="1" type="ORF">M136_5387</name>
</gene>
<protein>
    <submittedName>
        <fullName evidence="1">Uncharacterized protein</fullName>
    </submittedName>
</protein>
<organism evidence="1 2">
    <name type="scientific">Bacteroides fragilis str. S36L11</name>
    <dbReference type="NCBI Taxonomy" id="1339327"/>
    <lineage>
        <taxon>Bacteria</taxon>
        <taxon>Pseudomonadati</taxon>
        <taxon>Bacteroidota</taxon>
        <taxon>Bacteroidia</taxon>
        <taxon>Bacteroidales</taxon>
        <taxon>Bacteroidaceae</taxon>
        <taxon>Bacteroides</taxon>
    </lineage>
</organism>
<dbReference type="EMBL" id="JGDJ01000116">
    <property type="protein sequence ID" value="EXZ30810.1"/>
    <property type="molecule type" value="Genomic_DNA"/>
</dbReference>
<sequence length="489" mass="54434">MKVSINQVKINRVGINTAQVRGIRLGSASKGGQTSPFHPSLVDYWNFKGKSNFDKDRNTIKGIKGELLTAYNFGWSLGSGYGLFKENYLTYNKAQNVFVTDDHSVTIMNFVPANNWILSKYGNSQLNATRIRVTGLTANNQLAYGYSPTNDGARVLMAIPSDGEYDLPKSVVNTQTYSVGFIVQNALSQNVTIQQIPEYEGAIVTDGVDDYLKLDKVGYKIGTVIVKYVPISIHGVWNTVFDTYNDVYVDKCVMFYNNTLENWGSTMNRKIINDYSAFVSDTPKNVDVPLYLAARYENTVRDYLSMALYEMAIYSEILTAEEIQKEINVMKYGTPNPVFALNFDNFAYKAVDYPEFASGEATTNKIVVYSTAETFNGAIAVAMNPEADTGDPIEVPSYKIKVTGLNQYSVGEGNWAVGLMGMMIDSTKDPWTYPISKDGVYDIPAISLSDGIYNLGIMAQIAIDNPIEIEVLYDKNITKSFPENKQIFP</sequence>
<dbReference type="RefSeq" id="WP_032558117.1">
    <property type="nucleotide sequence ID" value="NZ_JGDJ01000116.1"/>
</dbReference>
<name>A0A015X9N2_BACFG</name>
<dbReference type="Proteomes" id="UP000022082">
    <property type="component" value="Unassembled WGS sequence"/>
</dbReference>
<reference evidence="1 2" key="1">
    <citation type="submission" date="2014-02" db="EMBL/GenBank/DDBJ databases">
        <authorList>
            <person name="Sears C."/>
            <person name="Carroll K."/>
            <person name="Sack B.R."/>
            <person name="Qadri F."/>
            <person name="Myers L.L."/>
            <person name="Chung G.-T."/>
            <person name="Escheverria P."/>
            <person name="Fraser C.M."/>
            <person name="Sadzewicz L."/>
            <person name="Shefchek K.A."/>
            <person name="Tallon L."/>
            <person name="Das S.P."/>
            <person name="Daugherty S."/>
            <person name="Mongodin E.F."/>
        </authorList>
    </citation>
    <scope>NUCLEOTIDE SEQUENCE [LARGE SCALE GENOMIC DNA]</scope>
    <source>
        <strain evidence="1 2">S36L11</strain>
    </source>
</reference>
<dbReference type="AlphaFoldDB" id="A0A015X9N2"/>
<comment type="caution">
    <text evidence="1">The sequence shown here is derived from an EMBL/GenBank/DDBJ whole genome shotgun (WGS) entry which is preliminary data.</text>
</comment>
<accession>A0A015X9N2</accession>
<evidence type="ECO:0000313" key="1">
    <source>
        <dbReference type="EMBL" id="EXZ30810.1"/>
    </source>
</evidence>
<proteinExistence type="predicted"/>
<evidence type="ECO:0000313" key="2">
    <source>
        <dbReference type="Proteomes" id="UP000022082"/>
    </source>
</evidence>